<evidence type="ECO:0000313" key="4">
    <source>
        <dbReference type="Proteomes" id="UP000254711"/>
    </source>
</evidence>
<feature type="chain" id="PRO_5017075448" description="DUF4136 domain-containing protein" evidence="1">
    <location>
        <begin position="18"/>
        <end position="193"/>
    </location>
</feature>
<evidence type="ECO:0000313" key="3">
    <source>
        <dbReference type="EMBL" id="RDI97618.1"/>
    </source>
</evidence>
<dbReference type="Proteomes" id="UP000254711">
    <property type="component" value="Unassembled WGS sequence"/>
</dbReference>
<dbReference type="AlphaFoldDB" id="A0A370K4R6"/>
<dbReference type="Gene3D" id="3.30.160.670">
    <property type="match status" value="1"/>
</dbReference>
<dbReference type="InterPro" id="IPR025411">
    <property type="entry name" value="DUF4136"/>
</dbReference>
<protein>
    <recommendedName>
        <fullName evidence="2">DUF4136 domain-containing protein</fullName>
    </recommendedName>
</protein>
<sequence length="193" mass="20932">MKSLRLLLLTASFVLGACQTFSITNQWRDPSWAGPPANHVVVVGISRSDTMRRIFEDTFSQHLQAAGVQATPSYTQIPPGGPGAVPLRDLVKGTGAEAVLVTRVQRVEQRINVTPSGPMYGGFYGWYGGAWASTPSVTQYDVVTLETSVWDARTEKLVWTVTTQGVGSSDIPRVTTQLAETLIPRLKSDGILQ</sequence>
<gene>
    <name evidence="3" type="ORF">DVT68_15100</name>
</gene>
<keyword evidence="1" id="KW-0732">Signal</keyword>
<feature type="signal peptide" evidence="1">
    <location>
        <begin position="1"/>
        <end position="17"/>
    </location>
</feature>
<proteinExistence type="predicted"/>
<name>A0A370K4R6_9GAMM</name>
<dbReference type="PROSITE" id="PS51257">
    <property type="entry name" value="PROKAR_LIPOPROTEIN"/>
    <property type="match status" value="1"/>
</dbReference>
<feature type="domain" description="DUF4136" evidence="2">
    <location>
        <begin position="100"/>
        <end position="170"/>
    </location>
</feature>
<dbReference type="EMBL" id="QQSY01000004">
    <property type="protein sequence ID" value="RDI97618.1"/>
    <property type="molecule type" value="Genomic_DNA"/>
</dbReference>
<evidence type="ECO:0000259" key="2">
    <source>
        <dbReference type="Pfam" id="PF13590"/>
    </source>
</evidence>
<dbReference type="RefSeq" id="WP_114825936.1">
    <property type="nucleotide sequence ID" value="NZ_QQSY01000004.1"/>
</dbReference>
<dbReference type="OrthoDB" id="7059249at2"/>
<keyword evidence="4" id="KW-1185">Reference proteome</keyword>
<reference evidence="3 4" key="1">
    <citation type="submission" date="2018-07" db="EMBL/GenBank/DDBJ databases">
        <title>Dyella solisilvae sp. nov., isolated from the pine and broad-leaved mixed forest soil.</title>
        <authorList>
            <person name="Gao Z."/>
            <person name="Qiu L."/>
        </authorList>
    </citation>
    <scope>NUCLEOTIDE SEQUENCE [LARGE SCALE GENOMIC DNA]</scope>
    <source>
        <strain evidence="3 4">DHG54</strain>
    </source>
</reference>
<accession>A0A370K4R6</accession>
<dbReference type="Pfam" id="PF13590">
    <property type="entry name" value="DUF4136"/>
    <property type="match status" value="1"/>
</dbReference>
<comment type="caution">
    <text evidence="3">The sequence shown here is derived from an EMBL/GenBank/DDBJ whole genome shotgun (WGS) entry which is preliminary data.</text>
</comment>
<evidence type="ECO:0000256" key="1">
    <source>
        <dbReference type="SAM" id="SignalP"/>
    </source>
</evidence>
<organism evidence="3 4">
    <name type="scientific">Dyella solisilvae</name>
    <dbReference type="NCBI Taxonomy" id="1920168"/>
    <lineage>
        <taxon>Bacteria</taxon>
        <taxon>Pseudomonadati</taxon>
        <taxon>Pseudomonadota</taxon>
        <taxon>Gammaproteobacteria</taxon>
        <taxon>Lysobacterales</taxon>
        <taxon>Rhodanobacteraceae</taxon>
        <taxon>Dyella</taxon>
    </lineage>
</organism>